<dbReference type="Proteomes" id="UP000232145">
    <property type="component" value="Unassembled WGS sequence"/>
</dbReference>
<dbReference type="AlphaFoldDB" id="A0A2N0AHR8"/>
<gene>
    <name evidence="2" type="ORF">CH364_13755</name>
</gene>
<dbReference type="EMBL" id="NPDX01000004">
    <property type="protein sequence ID" value="PJZ83830.1"/>
    <property type="molecule type" value="Genomic_DNA"/>
</dbReference>
<dbReference type="OrthoDB" id="346215at2"/>
<accession>A0A2N0AHR8</accession>
<keyword evidence="3" id="KW-1185">Reference proteome</keyword>
<dbReference type="RefSeq" id="WP_100744364.1">
    <property type="nucleotide sequence ID" value="NZ_NPDW01000002.1"/>
</dbReference>
<name>A0A2N0AHR8_9LEPT</name>
<feature type="domain" description="TPM" evidence="1">
    <location>
        <begin position="33"/>
        <end position="153"/>
    </location>
</feature>
<evidence type="ECO:0000313" key="2">
    <source>
        <dbReference type="EMBL" id="PJZ83830.1"/>
    </source>
</evidence>
<sequence length="254" mass="29397">MNRKIKLIVYVLFVIVFVFCQTEKVADGTIFFSDKTSLLNSDFIKEKNEYLKNIKKNYNLDIRILVIHSTGPHTIEDFSSAAFDQYNIGGDLNNGIFVLLATDDRKLRIATGTGIELVVPDDIASQIIKEMVIYLRQNDLENAINVAIERLVDKANSVPWIIERKNIEKISSNDLNKIFEFQGKYVSKQKTLEPFAQKYRTDYFAKVKVKNRNVLVFENQYLKNMIKLEKSKKATMLVRLVSLEPETYQLLNIK</sequence>
<dbReference type="PANTHER" id="PTHR30373">
    <property type="entry name" value="UPF0603 PROTEIN YGCG"/>
    <property type="match status" value="1"/>
</dbReference>
<protein>
    <recommendedName>
        <fullName evidence="1">TPM domain-containing protein</fullName>
    </recommendedName>
</protein>
<dbReference type="Pfam" id="PF04536">
    <property type="entry name" value="TPM_phosphatase"/>
    <property type="match status" value="1"/>
</dbReference>
<dbReference type="PANTHER" id="PTHR30373:SF2">
    <property type="entry name" value="UPF0603 PROTEIN YGCG"/>
    <property type="match status" value="1"/>
</dbReference>
<reference evidence="2 3" key="1">
    <citation type="submission" date="2017-07" db="EMBL/GenBank/DDBJ databases">
        <title>Leptospira spp. isolated from tropical soils.</title>
        <authorList>
            <person name="Thibeaux R."/>
            <person name="Iraola G."/>
            <person name="Ferres I."/>
            <person name="Bierque E."/>
            <person name="Girault D."/>
            <person name="Soupe-Gilbert M.-E."/>
            <person name="Picardeau M."/>
            <person name="Goarant C."/>
        </authorList>
    </citation>
    <scope>NUCLEOTIDE SEQUENCE [LARGE SCALE GENOMIC DNA]</scope>
    <source>
        <strain evidence="2 3">FH2-B-A1</strain>
    </source>
</reference>
<comment type="caution">
    <text evidence="2">The sequence shown here is derived from an EMBL/GenBank/DDBJ whole genome shotgun (WGS) entry which is preliminary data.</text>
</comment>
<dbReference type="InterPro" id="IPR007621">
    <property type="entry name" value="TPM_dom"/>
</dbReference>
<dbReference type="Gene3D" id="3.10.310.50">
    <property type="match status" value="1"/>
</dbReference>
<proteinExistence type="predicted"/>
<evidence type="ECO:0000259" key="1">
    <source>
        <dbReference type="Pfam" id="PF04536"/>
    </source>
</evidence>
<organism evidence="2 3">
    <name type="scientific">Leptospira harrisiae</name>
    <dbReference type="NCBI Taxonomy" id="2023189"/>
    <lineage>
        <taxon>Bacteria</taxon>
        <taxon>Pseudomonadati</taxon>
        <taxon>Spirochaetota</taxon>
        <taxon>Spirochaetia</taxon>
        <taxon>Leptospirales</taxon>
        <taxon>Leptospiraceae</taxon>
        <taxon>Leptospira</taxon>
    </lineage>
</organism>
<evidence type="ECO:0000313" key="3">
    <source>
        <dbReference type="Proteomes" id="UP000232145"/>
    </source>
</evidence>